<dbReference type="InterPro" id="IPR036875">
    <property type="entry name" value="Znf_CCHC_sf"/>
</dbReference>
<evidence type="ECO:0000313" key="4">
    <source>
        <dbReference type="Proteomes" id="UP001652622"/>
    </source>
</evidence>
<evidence type="ECO:0000256" key="1">
    <source>
        <dbReference type="PROSITE-ProRule" id="PRU00047"/>
    </source>
</evidence>
<dbReference type="GeneID" id="117666666"/>
<feature type="compositionally biased region" description="Basic and acidic residues" evidence="2">
    <location>
        <begin position="452"/>
        <end position="472"/>
    </location>
</feature>
<dbReference type="PROSITE" id="PS50158">
    <property type="entry name" value="ZF_CCHC"/>
    <property type="match status" value="1"/>
</dbReference>
<feature type="region of interest" description="Disordered" evidence="2">
    <location>
        <begin position="1"/>
        <end position="27"/>
    </location>
</feature>
<feature type="region of interest" description="Disordered" evidence="2">
    <location>
        <begin position="447"/>
        <end position="482"/>
    </location>
</feature>
<dbReference type="Pfam" id="PF03732">
    <property type="entry name" value="Retrotrans_gag"/>
    <property type="match status" value="1"/>
</dbReference>
<proteinExistence type="predicted"/>
<dbReference type="InterPro" id="IPR005162">
    <property type="entry name" value="Retrotrans_gag_dom"/>
</dbReference>
<keyword evidence="4" id="KW-1185">Reference proteome</keyword>
<keyword evidence="1" id="KW-0479">Metal-binding</keyword>
<reference evidence="5" key="1">
    <citation type="submission" date="2025-08" db="UniProtKB">
        <authorList>
            <consortium name="RefSeq"/>
        </authorList>
    </citation>
    <scope>IDENTIFICATION</scope>
    <source>
        <tissue evidence="5">Blood</tissue>
    </source>
</reference>
<feature type="compositionally biased region" description="Acidic residues" evidence="2">
    <location>
        <begin position="554"/>
        <end position="563"/>
    </location>
</feature>
<name>A0A6P9BV07_PANGU</name>
<sequence length="569" mass="62579">MEEEKKPMEGAAGTGSATVPETLYSPSPGMVEAKRAAEAARQLGARPKEQLLKRSLKQDLVAQGEASSATPLRGAMWEPQWELLQPPRHRHSKEWGLLPQSRTQSLAGLPEQLSRLRVSGMPQHASTKQPEWTLAQPTSTFPSQGPAAQWAETAMTFHSVPSCSTPGLSLQVSPAVDSHHLGLQPLPASQAGHGVPIQPQGAWNLQLPPEMGFSPASQIPPGWAYYPGHGWIQCQWMPASMPPQMQFLQQEVHPQPQAAIPQQVLVNPQQVQDQQPALATAPPTFCATFDGTPGKLAYFLNQVWAYSDQFGNQYPSDCELISAIAEGMNEGEAAEWIAELHNERAPELEDMDDFIQLMRVRFSNVTQQVEAEHQITTLRQAGRPAKEFVWEFQRLAGKLRDWPEQLMVHTFKEALDPDLRQACSIRGTPTQIQAWYENAVALDLDFQPPRKPTAEKMAKQPLGRRVEPKKTAEPPPARPGTIKCYRCGQQGHRALECLAPAPLPWAKSPARAGPKKTLWKPLDKGQSAKQAAESSTQPAGLEGSLTGDSSSLSSEEDSGEDDPRDTCFF</sequence>
<dbReference type="PANTHER" id="PTHR15503">
    <property type="entry name" value="LDOC1 RELATED"/>
    <property type="match status" value="1"/>
</dbReference>
<dbReference type="InterPro" id="IPR001878">
    <property type="entry name" value="Znf_CCHC"/>
</dbReference>
<accession>A0A6P9BV07</accession>
<feature type="compositionally biased region" description="Polar residues" evidence="2">
    <location>
        <begin position="126"/>
        <end position="143"/>
    </location>
</feature>
<dbReference type="KEGG" id="pgut:117666666"/>
<dbReference type="InterPro" id="IPR032567">
    <property type="entry name" value="RTL1-rel"/>
</dbReference>
<evidence type="ECO:0000313" key="5">
    <source>
        <dbReference type="RefSeq" id="XP_034275328.1"/>
    </source>
</evidence>
<evidence type="ECO:0000256" key="2">
    <source>
        <dbReference type="SAM" id="MobiDB-lite"/>
    </source>
</evidence>
<dbReference type="GO" id="GO:0003676">
    <property type="term" value="F:nucleic acid binding"/>
    <property type="evidence" value="ECO:0007669"/>
    <property type="project" value="InterPro"/>
</dbReference>
<dbReference type="AlphaFoldDB" id="A0A6P9BV07"/>
<dbReference type="SUPFAM" id="SSF57756">
    <property type="entry name" value="Retrovirus zinc finger-like domains"/>
    <property type="match status" value="1"/>
</dbReference>
<dbReference type="PANTHER" id="PTHR15503:SF22">
    <property type="entry name" value="TRANSPOSON TY3-I GAG POLYPROTEIN"/>
    <property type="match status" value="1"/>
</dbReference>
<organism evidence="4 5">
    <name type="scientific">Pantherophis guttatus</name>
    <name type="common">Corn snake</name>
    <name type="synonym">Elaphe guttata</name>
    <dbReference type="NCBI Taxonomy" id="94885"/>
    <lineage>
        <taxon>Eukaryota</taxon>
        <taxon>Metazoa</taxon>
        <taxon>Chordata</taxon>
        <taxon>Craniata</taxon>
        <taxon>Vertebrata</taxon>
        <taxon>Euteleostomi</taxon>
        <taxon>Lepidosauria</taxon>
        <taxon>Squamata</taxon>
        <taxon>Bifurcata</taxon>
        <taxon>Unidentata</taxon>
        <taxon>Episquamata</taxon>
        <taxon>Toxicofera</taxon>
        <taxon>Serpentes</taxon>
        <taxon>Colubroidea</taxon>
        <taxon>Colubridae</taxon>
        <taxon>Colubrinae</taxon>
        <taxon>Pantherophis</taxon>
    </lineage>
</organism>
<gene>
    <name evidence="5" type="primary">LOC117666666</name>
</gene>
<protein>
    <submittedName>
        <fullName evidence="5">Uncharacterized protein LOC117666666</fullName>
    </submittedName>
</protein>
<keyword evidence="1" id="KW-0863">Zinc-finger</keyword>
<keyword evidence="1" id="KW-0862">Zinc</keyword>
<evidence type="ECO:0000259" key="3">
    <source>
        <dbReference type="PROSITE" id="PS50158"/>
    </source>
</evidence>
<feature type="compositionally biased region" description="Low complexity" evidence="2">
    <location>
        <begin position="540"/>
        <end position="553"/>
    </location>
</feature>
<feature type="compositionally biased region" description="Polar residues" evidence="2">
    <location>
        <begin position="527"/>
        <end position="538"/>
    </location>
</feature>
<dbReference type="SMART" id="SM00343">
    <property type="entry name" value="ZnF_C2HC"/>
    <property type="match status" value="1"/>
</dbReference>
<feature type="domain" description="CCHC-type" evidence="3">
    <location>
        <begin position="483"/>
        <end position="497"/>
    </location>
</feature>
<dbReference type="InParanoid" id="A0A6P9BV07"/>
<feature type="region of interest" description="Disordered" evidence="2">
    <location>
        <begin position="126"/>
        <end position="145"/>
    </location>
</feature>
<dbReference type="RefSeq" id="XP_034275328.1">
    <property type="nucleotide sequence ID" value="XM_034419437.2"/>
</dbReference>
<dbReference type="GO" id="GO:0008270">
    <property type="term" value="F:zinc ion binding"/>
    <property type="evidence" value="ECO:0007669"/>
    <property type="project" value="UniProtKB-KW"/>
</dbReference>
<feature type="region of interest" description="Disordered" evidence="2">
    <location>
        <begin position="506"/>
        <end position="569"/>
    </location>
</feature>
<dbReference type="Proteomes" id="UP001652622">
    <property type="component" value="Unplaced"/>
</dbReference>